<feature type="compositionally biased region" description="Basic and acidic residues" evidence="1">
    <location>
        <begin position="48"/>
        <end position="58"/>
    </location>
</feature>
<evidence type="ECO:0000313" key="3">
    <source>
        <dbReference type="Proteomes" id="UP000242715"/>
    </source>
</evidence>
<dbReference type="EMBL" id="DF974265">
    <property type="protein sequence ID" value="GAU46934.1"/>
    <property type="molecule type" value="Genomic_DNA"/>
</dbReference>
<organism evidence="2 3">
    <name type="scientific">Trifolium subterraneum</name>
    <name type="common">Subterranean clover</name>
    <dbReference type="NCBI Taxonomy" id="3900"/>
    <lineage>
        <taxon>Eukaryota</taxon>
        <taxon>Viridiplantae</taxon>
        <taxon>Streptophyta</taxon>
        <taxon>Embryophyta</taxon>
        <taxon>Tracheophyta</taxon>
        <taxon>Spermatophyta</taxon>
        <taxon>Magnoliopsida</taxon>
        <taxon>eudicotyledons</taxon>
        <taxon>Gunneridae</taxon>
        <taxon>Pentapetalae</taxon>
        <taxon>rosids</taxon>
        <taxon>fabids</taxon>
        <taxon>Fabales</taxon>
        <taxon>Fabaceae</taxon>
        <taxon>Papilionoideae</taxon>
        <taxon>50 kb inversion clade</taxon>
        <taxon>NPAAA clade</taxon>
        <taxon>Hologalegina</taxon>
        <taxon>IRL clade</taxon>
        <taxon>Trifolieae</taxon>
        <taxon>Trifolium</taxon>
    </lineage>
</organism>
<reference evidence="3" key="1">
    <citation type="journal article" date="2017" name="Front. Plant Sci.">
        <title>Climate Clever Clovers: New Paradigm to Reduce the Environmental Footprint of Ruminants by Breeding Low Methanogenic Forages Utilizing Haplotype Variation.</title>
        <authorList>
            <person name="Kaur P."/>
            <person name="Appels R."/>
            <person name="Bayer P.E."/>
            <person name="Keeble-Gagnere G."/>
            <person name="Wang J."/>
            <person name="Hirakawa H."/>
            <person name="Shirasawa K."/>
            <person name="Vercoe P."/>
            <person name="Stefanova K."/>
            <person name="Durmic Z."/>
            <person name="Nichols P."/>
            <person name="Revell C."/>
            <person name="Isobe S.N."/>
            <person name="Edwards D."/>
            <person name="Erskine W."/>
        </authorList>
    </citation>
    <scope>NUCLEOTIDE SEQUENCE [LARGE SCALE GENOMIC DNA]</scope>
    <source>
        <strain evidence="3">cv. Daliak</strain>
    </source>
</reference>
<gene>
    <name evidence="2" type="ORF">TSUD_85340</name>
</gene>
<feature type="region of interest" description="Disordered" evidence="1">
    <location>
        <begin position="38"/>
        <end position="58"/>
    </location>
</feature>
<dbReference type="AlphaFoldDB" id="A0A2Z6NRN3"/>
<sequence length="58" mass="6239">MAPKNLKQKLKGDPPKCMLGMNVTFSARERWKLGGAAEEGAMAEVDTAEEKAGEANCE</sequence>
<keyword evidence="3" id="KW-1185">Reference proteome</keyword>
<protein>
    <submittedName>
        <fullName evidence="2">Uncharacterized protein</fullName>
    </submittedName>
</protein>
<evidence type="ECO:0000256" key="1">
    <source>
        <dbReference type="SAM" id="MobiDB-lite"/>
    </source>
</evidence>
<dbReference type="Proteomes" id="UP000242715">
    <property type="component" value="Unassembled WGS sequence"/>
</dbReference>
<evidence type="ECO:0000313" key="2">
    <source>
        <dbReference type="EMBL" id="GAU46934.1"/>
    </source>
</evidence>
<proteinExistence type="predicted"/>
<name>A0A2Z6NRN3_TRISU</name>
<accession>A0A2Z6NRN3</accession>